<dbReference type="EMBL" id="CP097508">
    <property type="protein sequence ID" value="URE13545.1"/>
    <property type="molecule type" value="Genomic_DNA"/>
</dbReference>
<reference evidence="1" key="1">
    <citation type="submission" date="2022-05" db="EMBL/GenBank/DDBJ databases">
        <title>The Musa troglodytarum L. genome provides insights into the mechanism of non-climacteric behaviour and enrichment of carotenoids.</title>
        <authorList>
            <person name="Wang J."/>
        </authorList>
    </citation>
    <scope>NUCLEOTIDE SEQUENCE</scope>
    <source>
        <tissue evidence="1">Leaf</tissue>
    </source>
</reference>
<dbReference type="AlphaFoldDB" id="A0A9E7GFK7"/>
<keyword evidence="2" id="KW-1185">Reference proteome</keyword>
<proteinExistence type="predicted"/>
<accession>A0A9E7GFK7</accession>
<dbReference type="InterPro" id="IPR052810">
    <property type="entry name" value="Plant_NAT"/>
</dbReference>
<name>A0A9E7GFK7_9LILI</name>
<organism evidence="1 2">
    <name type="scientific">Musa troglodytarum</name>
    <name type="common">fe'i banana</name>
    <dbReference type="NCBI Taxonomy" id="320322"/>
    <lineage>
        <taxon>Eukaryota</taxon>
        <taxon>Viridiplantae</taxon>
        <taxon>Streptophyta</taxon>
        <taxon>Embryophyta</taxon>
        <taxon>Tracheophyta</taxon>
        <taxon>Spermatophyta</taxon>
        <taxon>Magnoliopsida</taxon>
        <taxon>Liliopsida</taxon>
        <taxon>Zingiberales</taxon>
        <taxon>Musaceae</taxon>
        <taxon>Musa</taxon>
    </lineage>
</organism>
<dbReference type="OrthoDB" id="669296at2759"/>
<dbReference type="PANTHER" id="PTHR47370:SF10">
    <property type="entry name" value="N-ACETYLTRANSFERASE HLS1-RELATED"/>
    <property type="match status" value="1"/>
</dbReference>
<evidence type="ECO:0000313" key="2">
    <source>
        <dbReference type="Proteomes" id="UP001055439"/>
    </source>
</evidence>
<gene>
    <name evidence="1" type="ORF">MUK42_36397</name>
</gene>
<protein>
    <submittedName>
        <fullName evidence="1">Acetyltransferase (GNAT) family</fullName>
    </submittedName>
</protein>
<dbReference type="Proteomes" id="UP001055439">
    <property type="component" value="Chromosome 6"/>
</dbReference>
<dbReference type="PANTHER" id="PTHR47370">
    <property type="entry name" value="ACYL-COA N-ACYLTRANSFERASES (NAT) SUPERFAMILY PROTEIN"/>
    <property type="match status" value="1"/>
</dbReference>
<evidence type="ECO:0000313" key="1">
    <source>
        <dbReference type="EMBL" id="URE13545.1"/>
    </source>
</evidence>
<sequence length="95" mass="10082">MCEVGYSGAAMSHFTDLLGDPLCRVRHSPSFLLLVAEMVSGPQKGIVGLVRGRIKTVACGTPCFVITLTDDAPHRPIFAKMDLRNCPVAGEGGSH</sequence>